<comment type="function">
    <text evidence="4">May be involved in photoreceptor outer segment disk morphogenesis.</text>
</comment>
<dbReference type="Proteomes" id="UP000722791">
    <property type="component" value="Unassembled WGS sequence"/>
</dbReference>
<dbReference type="InterPro" id="IPR029239">
    <property type="entry name" value="CFAP418"/>
</dbReference>
<dbReference type="GO" id="GO:0005829">
    <property type="term" value="C:cytosol"/>
    <property type="evidence" value="ECO:0007669"/>
    <property type="project" value="TreeGrafter"/>
</dbReference>
<reference evidence="7" key="1">
    <citation type="journal article" date="2021" name="Proc. Natl. Acad. Sci. U.S.A.">
        <title>Three genomes in the algal genus Volvox reveal the fate of a haploid sex-determining region after a transition to homothallism.</title>
        <authorList>
            <person name="Yamamoto K."/>
            <person name="Hamaji T."/>
            <person name="Kawai-Toyooka H."/>
            <person name="Matsuzaki R."/>
            <person name="Takahashi F."/>
            <person name="Nishimura Y."/>
            <person name="Kawachi M."/>
            <person name="Noguchi H."/>
            <person name="Minakuchi Y."/>
            <person name="Umen J.G."/>
            <person name="Toyoda A."/>
            <person name="Nozaki H."/>
        </authorList>
    </citation>
    <scope>NUCLEOTIDE SEQUENCE</scope>
    <source>
        <strain evidence="7">NIES-3785</strain>
    </source>
</reference>
<dbReference type="PANTHER" id="PTHR33958">
    <property type="entry name" value="PROTEIN C8ORF37"/>
    <property type="match status" value="1"/>
</dbReference>
<evidence type="ECO:0000313" key="8">
    <source>
        <dbReference type="Proteomes" id="UP000722791"/>
    </source>
</evidence>
<feature type="region of interest" description="Disordered" evidence="6">
    <location>
        <begin position="1"/>
        <end position="72"/>
    </location>
</feature>
<organism evidence="7 8">
    <name type="scientific">Volvox reticuliferus</name>
    <dbReference type="NCBI Taxonomy" id="1737510"/>
    <lineage>
        <taxon>Eukaryota</taxon>
        <taxon>Viridiplantae</taxon>
        <taxon>Chlorophyta</taxon>
        <taxon>core chlorophytes</taxon>
        <taxon>Chlorophyceae</taxon>
        <taxon>CS clade</taxon>
        <taxon>Chlamydomonadales</taxon>
        <taxon>Volvocaceae</taxon>
        <taxon>Volvox</taxon>
    </lineage>
</organism>
<comment type="caution">
    <text evidence="7">The sequence shown here is derived from an EMBL/GenBank/DDBJ whole genome shotgun (WGS) entry which is preliminary data.</text>
</comment>
<dbReference type="AlphaFoldDB" id="A0A8J4BZA6"/>
<proteinExistence type="predicted"/>
<evidence type="ECO:0000256" key="1">
    <source>
        <dbReference type="ARBA" id="ARBA00004437"/>
    </source>
</evidence>
<evidence type="ECO:0000256" key="2">
    <source>
        <dbReference type="ARBA" id="ARBA00004496"/>
    </source>
</evidence>
<evidence type="ECO:0000256" key="6">
    <source>
        <dbReference type="SAM" id="MobiDB-lite"/>
    </source>
</evidence>
<evidence type="ECO:0000256" key="4">
    <source>
        <dbReference type="ARBA" id="ARBA00024819"/>
    </source>
</evidence>
<dbReference type="Pfam" id="PF14996">
    <property type="entry name" value="RMP"/>
    <property type="match status" value="1"/>
</dbReference>
<feature type="compositionally biased region" description="Pro residues" evidence="6">
    <location>
        <begin position="28"/>
        <end position="38"/>
    </location>
</feature>
<dbReference type="PANTHER" id="PTHR33958:SF1">
    <property type="entry name" value="CILIA- AND FLAGELLA-ASSOCIATED PROTEIN 418"/>
    <property type="match status" value="1"/>
</dbReference>
<accession>A0A8J4BZA6</accession>
<evidence type="ECO:0000256" key="5">
    <source>
        <dbReference type="ARBA" id="ARBA00026215"/>
    </source>
</evidence>
<comment type="subcellular location">
    <subcellularLocation>
        <location evidence="2">Cytoplasm</location>
    </subcellularLocation>
    <subcellularLocation>
        <location evidence="1">Photoreceptor inner segment</location>
    </subcellularLocation>
</comment>
<keyword evidence="3" id="KW-0963">Cytoplasm</keyword>
<evidence type="ECO:0000313" key="7">
    <source>
        <dbReference type="EMBL" id="GIL94704.1"/>
    </source>
</evidence>
<sequence>MSLSVDDLLKEFDDLPGGSRGAGHGVRPPLPAQPPPRTSTPAVVQPQNTRSSTPASTSQAASAAGSRSLSKGKKDDLEALLSDLDFGGTPYNSMNGRNNPRAVAAAEAAVQKLVSPSRNSSVIGSKQKCTGAFIGGTRFERGRMGAVGSLTCCDALRCTKCDFRVEQFNNRDWSDDVDYLFFRNNFPTEAKLAAKMRSRPGSVAYCCQCSWLSTVEQAKLDFSSDVRWVCAGHLTE</sequence>
<dbReference type="OrthoDB" id="259905at2759"/>
<feature type="compositionally biased region" description="Low complexity" evidence="6">
    <location>
        <begin position="49"/>
        <end position="69"/>
    </location>
</feature>
<dbReference type="EMBL" id="BNCQ01000001">
    <property type="protein sequence ID" value="GIL94704.1"/>
    <property type="molecule type" value="Genomic_DNA"/>
</dbReference>
<evidence type="ECO:0000256" key="3">
    <source>
        <dbReference type="ARBA" id="ARBA00022490"/>
    </source>
</evidence>
<protein>
    <recommendedName>
        <fullName evidence="5">Cilia- and flagella-associated protein 418</fullName>
    </recommendedName>
</protein>
<name>A0A8J4BZA6_9CHLO</name>
<gene>
    <name evidence="7" type="ORF">Vretimale_923</name>
</gene>